<comment type="subcellular location">
    <subcellularLocation>
        <location evidence="1">Cell envelope</location>
    </subcellularLocation>
    <subcellularLocation>
        <location evidence="2">Membrane</location>
    </subcellularLocation>
</comment>
<evidence type="ECO:0000256" key="1">
    <source>
        <dbReference type="ARBA" id="ARBA00004196"/>
    </source>
</evidence>
<dbReference type="Proteomes" id="UP000514720">
    <property type="component" value="Chromosome"/>
</dbReference>
<dbReference type="InterPro" id="IPR042229">
    <property type="entry name" value="Listeria/Bacterioides_rpt_sf"/>
</dbReference>
<dbReference type="Pfam" id="PF00144">
    <property type="entry name" value="Beta-lactamase"/>
    <property type="match status" value="1"/>
</dbReference>
<organism evidence="5 6">
    <name type="scientific">Candidatus Xianfuyuplasma coldseepsis</name>
    <dbReference type="NCBI Taxonomy" id="2782163"/>
    <lineage>
        <taxon>Bacteria</taxon>
        <taxon>Bacillati</taxon>
        <taxon>Mycoplasmatota</taxon>
        <taxon>Mollicutes</taxon>
        <taxon>Candidatus Izemoplasmatales</taxon>
        <taxon>Candidatus Izemoplasmataceae</taxon>
        <taxon>Candidatus Xianfuyuplasma</taxon>
    </lineage>
</organism>
<dbReference type="Gene3D" id="2.60.40.4270">
    <property type="entry name" value="Listeria-Bacteroides repeat domain"/>
    <property type="match status" value="2"/>
</dbReference>
<evidence type="ECO:0000259" key="4">
    <source>
        <dbReference type="Pfam" id="PF00144"/>
    </source>
</evidence>
<dbReference type="Pfam" id="PF09479">
    <property type="entry name" value="Flg_new"/>
    <property type="match status" value="5"/>
</dbReference>
<protein>
    <submittedName>
        <fullName evidence="5">Serine hydrolase</fullName>
    </submittedName>
</protein>
<dbReference type="InterPro" id="IPR001466">
    <property type="entry name" value="Beta-lactam-related"/>
</dbReference>
<dbReference type="Gene3D" id="3.40.710.10">
    <property type="entry name" value="DD-peptidase/beta-lactamase superfamily"/>
    <property type="match status" value="1"/>
</dbReference>
<dbReference type="PANTHER" id="PTHR46825:SF11">
    <property type="entry name" value="PENICILLIN-BINDING PROTEIN 4"/>
    <property type="match status" value="1"/>
</dbReference>
<sequence>MKKAALLFALWLIVLISGCETELTIEFETNGGPVIDSITLLEGTSPTLPDDPTKEGYIFVGWYVDDTFEEAFDDTTTVSTNLTLYAKWEMPLRTLTFLDFDNSVLNTFTYETGDDLSALSAPTVEREGYEFTGWDVIVPDTMPAGDLTIIAQYQVRQYTIEFHDIDGNVISSDQIDFGQDLTIYEVPAIPERDGYASISWTSMLPNTMPSQNIVLEPVYEMLTYTLLFEDYDNTIIQTNQVPYQADLQTYYGDLHPSREGYEFIGWDISISQTMPLEDLVVTAVYQILSFTLEFQDHDGTVLSSQLVEYGTDLTLFNLPDIPEREGYSTVGWNGTLPDIMPANSIIMTAQYDIEMYTIQFLDVDGTVMLEIIEEYSTDLSEVVIDDPTKEGLTFLGWYLDDLFIKECEFDSMLRQDITLYSKWETLFQTSINSFVNNVEFNGSILIYKDNETLLSEGYGWANTVEKIENTPETTFLIGSITKQFTAVAIMMLYEDGLLTVDDTIDMYIPDFPNGDIITIHHLLTHTSGLENYLIHIPRDEEYLTSYHSPLSLINIIRSYPLAFTPGEEFEYSNTNYLILGYIIEVITEITYQEFMQQNIFDPLGMENTGFSTLDPESTEALGYDRILYGRGVAVDRRHNSISYSSGSMASTTGDLLLWHHALMNYTLITEETTNLIYTPYTDPTYNTEGYGYGWHILSTDGTVKLFHSGDSQRFITYFYRNTGADLAIVIISNEYDTNMEEILWHIFEKLTEFGYSDYVV</sequence>
<dbReference type="SUPFAM" id="SSF56601">
    <property type="entry name" value="beta-lactamase/transpeptidase-like"/>
    <property type="match status" value="1"/>
</dbReference>
<dbReference type="GO" id="GO:0016787">
    <property type="term" value="F:hydrolase activity"/>
    <property type="evidence" value="ECO:0007669"/>
    <property type="project" value="UniProtKB-KW"/>
</dbReference>
<gene>
    <name evidence="5" type="ORF">G4Z02_05810</name>
</gene>
<dbReference type="RefSeq" id="WP_258877075.1">
    <property type="nucleotide sequence ID" value="NZ_CP048914.1"/>
</dbReference>
<dbReference type="PROSITE" id="PS51257">
    <property type="entry name" value="PROKAR_LIPOPROTEIN"/>
    <property type="match status" value="1"/>
</dbReference>
<dbReference type="EMBL" id="CP048914">
    <property type="protein sequence ID" value="QMS85284.1"/>
    <property type="molecule type" value="Genomic_DNA"/>
</dbReference>
<feature type="domain" description="Beta-lactamase-related" evidence="4">
    <location>
        <begin position="443"/>
        <end position="742"/>
    </location>
</feature>
<dbReference type="PANTHER" id="PTHR46825">
    <property type="entry name" value="D-ALANYL-D-ALANINE-CARBOXYPEPTIDASE/ENDOPEPTIDASE AMPH"/>
    <property type="match status" value="1"/>
</dbReference>
<evidence type="ECO:0000313" key="6">
    <source>
        <dbReference type="Proteomes" id="UP000514720"/>
    </source>
</evidence>
<dbReference type="InterPro" id="IPR012338">
    <property type="entry name" value="Beta-lactam/transpept-like"/>
</dbReference>
<evidence type="ECO:0000256" key="2">
    <source>
        <dbReference type="ARBA" id="ARBA00004370"/>
    </source>
</evidence>
<name>A0A7L7KTJ1_9MOLU</name>
<dbReference type="InterPro" id="IPR050491">
    <property type="entry name" value="AmpC-like"/>
</dbReference>
<dbReference type="KEGG" id="xcl:G4Z02_05810"/>
<keyword evidence="6" id="KW-1185">Reference proteome</keyword>
<keyword evidence="5" id="KW-0378">Hydrolase</keyword>
<evidence type="ECO:0000256" key="3">
    <source>
        <dbReference type="ARBA" id="ARBA00023136"/>
    </source>
</evidence>
<dbReference type="InterPro" id="IPR013378">
    <property type="entry name" value="InlB-like_B-rpt"/>
</dbReference>
<dbReference type="AlphaFoldDB" id="A0A7L7KTJ1"/>
<dbReference type="GO" id="GO:0016020">
    <property type="term" value="C:membrane"/>
    <property type="evidence" value="ECO:0007669"/>
    <property type="project" value="UniProtKB-SubCell"/>
</dbReference>
<proteinExistence type="predicted"/>
<dbReference type="GO" id="GO:0030313">
    <property type="term" value="C:cell envelope"/>
    <property type="evidence" value="ECO:0007669"/>
    <property type="project" value="UniProtKB-SubCell"/>
</dbReference>
<reference evidence="5 6" key="1">
    <citation type="submission" date="2020-02" db="EMBL/GenBank/DDBJ databases">
        <authorList>
            <person name="Zheng R.K."/>
            <person name="Sun C.M."/>
        </authorList>
    </citation>
    <scope>NUCLEOTIDE SEQUENCE [LARGE SCALE GENOMIC DNA]</scope>
    <source>
        <strain evidence="6">zrk13</strain>
    </source>
</reference>
<dbReference type="NCBIfam" id="TIGR02543">
    <property type="entry name" value="List_Bact_rpt"/>
    <property type="match status" value="2"/>
</dbReference>
<evidence type="ECO:0000313" key="5">
    <source>
        <dbReference type="EMBL" id="QMS85284.1"/>
    </source>
</evidence>
<accession>A0A7L7KTJ1</accession>
<keyword evidence="3" id="KW-0472">Membrane</keyword>